<dbReference type="GeneID" id="27681524"/>
<evidence type="ECO:0000313" key="3">
    <source>
        <dbReference type="Proteomes" id="UP000030143"/>
    </source>
</evidence>
<accession>A0A0A2JYZ1</accession>
<dbReference type="EMBL" id="JQFZ01000070">
    <property type="protein sequence ID" value="KGO60652.1"/>
    <property type="molecule type" value="Genomic_DNA"/>
</dbReference>
<protein>
    <submittedName>
        <fullName evidence="2">Uncharacterized protein</fullName>
    </submittedName>
</protein>
<feature type="region of interest" description="Disordered" evidence="1">
    <location>
        <begin position="115"/>
        <end position="143"/>
    </location>
</feature>
<evidence type="ECO:0000256" key="1">
    <source>
        <dbReference type="SAM" id="MobiDB-lite"/>
    </source>
</evidence>
<organism evidence="2 3">
    <name type="scientific">Penicillium expansum</name>
    <name type="common">Blue mold rot fungus</name>
    <dbReference type="NCBI Taxonomy" id="27334"/>
    <lineage>
        <taxon>Eukaryota</taxon>
        <taxon>Fungi</taxon>
        <taxon>Dikarya</taxon>
        <taxon>Ascomycota</taxon>
        <taxon>Pezizomycotina</taxon>
        <taxon>Eurotiomycetes</taxon>
        <taxon>Eurotiomycetidae</taxon>
        <taxon>Eurotiales</taxon>
        <taxon>Aspergillaceae</taxon>
        <taxon>Penicillium</taxon>
    </lineage>
</organism>
<gene>
    <name evidence="2" type="ORF">PEX2_088340</name>
</gene>
<dbReference type="AlphaFoldDB" id="A0A0A2JYZ1"/>
<dbReference type="Proteomes" id="UP000030143">
    <property type="component" value="Unassembled WGS sequence"/>
</dbReference>
<evidence type="ECO:0000313" key="2">
    <source>
        <dbReference type="EMBL" id="KGO60652.1"/>
    </source>
</evidence>
<dbReference type="RefSeq" id="XP_016601709.1">
    <property type="nucleotide sequence ID" value="XM_016746104.1"/>
</dbReference>
<dbReference type="VEuPathDB" id="FungiDB:PEXP_053790"/>
<dbReference type="HOGENOM" id="CLU_659057_0_0_1"/>
<keyword evidence="3" id="KW-1185">Reference proteome</keyword>
<reference evidence="2 3" key="1">
    <citation type="journal article" date="2015" name="Mol. Plant Microbe Interact.">
        <title>Genome, transcriptome, and functional analyses of Penicillium expansum provide new insights into secondary metabolism and pathogenicity.</title>
        <authorList>
            <person name="Ballester A.R."/>
            <person name="Marcet-Houben M."/>
            <person name="Levin E."/>
            <person name="Sela N."/>
            <person name="Selma-Lazaro C."/>
            <person name="Carmona L."/>
            <person name="Wisniewski M."/>
            <person name="Droby S."/>
            <person name="Gonzalez-Candelas L."/>
            <person name="Gabaldon T."/>
        </authorList>
    </citation>
    <scope>NUCLEOTIDE SEQUENCE [LARGE SCALE GENOMIC DNA]</scope>
    <source>
        <strain evidence="2 3">MD-8</strain>
    </source>
</reference>
<comment type="caution">
    <text evidence="2">The sequence shown here is derived from an EMBL/GenBank/DDBJ whole genome shotgun (WGS) entry which is preliminary data.</text>
</comment>
<sequence length="428" mass="47715">MPSPAKVSYIAPLNIVSKGDRNLHESSSTQSALSEDLLRRCNFDWAEDVEDAVADHNLPMNAIPKSLHYRAPGMSWYDEPFPTPNHVPTPRFQPSFSTLYEEVWDELWGWAHGTSDSASSSSKEAESDLRETTSASSSYDEPFHNDEFHREQLTPTADSDVYSVAQQSVDNIFADRQAWIEADEDLHHFNWMGVGTYTHSSTTPSHSLAIILAKPKNPQGSATWRILSLLNRAGEYIDPVLVLMDGTDNALFDLRGSELVRASTRRVFKFYSPHGTWLEDPSDSSEETTTDFGDVRTYDALDLAIGNGFVESSAIRSVSQWTASRNEACDASWGQPPQRKTWERKPSPLSQCQSILPETLPQAAQPETIKGAKKPPRKITTCVVGAPPEEYFSFPTPVFGRRKGIKHVFAKARKGLASMLTSLRGKFT</sequence>
<proteinExistence type="predicted"/>
<name>A0A0A2JYZ1_PENEN</name>